<feature type="domain" description="Menorin-like" evidence="4">
    <location>
        <begin position="41"/>
        <end position="278"/>
    </location>
</feature>
<dbReference type="OrthoDB" id="413402at2759"/>
<keyword evidence="2" id="KW-0472">Membrane</keyword>
<dbReference type="RefSeq" id="XP_031553916.1">
    <property type="nucleotide sequence ID" value="XM_031698056.1"/>
</dbReference>
<dbReference type="InterPro" id="IPR019356">
    <property type="entry name" value="Menorin_dom"/>
</dbReference>
<dbReference type="GO" id="GO:0005615">
    <property type="term" value="C:extracellular space"/>
    <property type="evidence" value="ECO:0007669"/>
    <property type="project" value="TreeGrafter"/>
</dbReference>
<evidence type="ECO:0000256" key="1">
    <source>
        <dbReference type="ARBA" id="ARBA00044953"/>
    </source>
</evidence>
<dbReference type="AlphaFoldDB" id="A0A6P8HDZ8"/>
<feature type="signal peptide" evidence="3">
    <location>
        <begin position="1"/>
        <end position="19"/>
    </location>
</feature>
<keyword evidence="3" id="KW-0732">Signal</keyword>
<feature type="chain" id="PRO_5028206880" evidence="3">
    <location>
        <begin position="20"/>
        <end position="512"/>
    </location>
</feature>
<dbReference type="KEGG" id="aten:116290934"/>
<dbReference type="PANTHER" id="PTHR21184">
    <property type="entry name" value="MENORIN (DENDRITIC BRANCHING PROTEIN)"/>
    <property type="match status" value="1"/>
</dbReference>
<proteinExistence type="inferred from homology"/>
<evidence type="ECO:0000313" key="6">
    <source>
        <dbReference type="RefSeq" id="XP_031553916.1"/>
    </source>
</evidence>
<protein>
    <submittedName>
        <fullName evidence="6">Protein FAM151A-like</fullName>
    </submittedName>
</protein>
<reference evidence="6" key="1">
    <citation type="submission" date="2025-08" db="UniProtKB">
        <authorList>
            <consortium name="RefSeq"/>
        </authorList>
    </citation>
    <scope>IDENTIFICATION</scope>
    <source>
        <tissue evidence="6">Tentacle</tissue>
    </source>
</reference>
<dbReference type="InParanoid" id="A0A6P8HDZ8"/>
<gene>
    <name evidence="6" type="primary">LOC116290934</name>
</gene>
<evidence type="ECO:0000256" key="2">
    <source>
        <dbReference type="SAM" id="Phobius"/>
    </source>
</evidence>
<feature type="transmembrane region" description="Helical" evidence="2">
    <location>
        <begin position="492"/>
        <end position="511"/>
    </location>
</feature>
<accession>A0A6P8HDZ8</accession>
<keyword evidence="2" id="KW-1133">Transmembrane helix</keyword>
<dbReference type="PANTHER" id="PTHR21184:SF6">
    <property type="entry name" value="CONSERVED PLASMA MEMBRANE PROTEIN"/>
    <property type="match status" value="1"/>
</dbReference>
<sequence length="512" mass="56626">MDSLRSLLVFSAVVTLSQSYKMCLPLSKAVDPTLEYFNLYDAYNITWMHAANSMSKVNEALASSLNMVEADVLMRHNRSDTTPIMAHPPDTDSNLTLAQFLEKVTASNKGMKLDFKSLIAVEPSLKLLKNISDSNAIRNPVWLNADILDGPCFDKVSLPINPKTFIELCQQYFPNAVLSLGWTTGNEVKDAKNKYTWGNVIEMGQHVSSISQPVTFPVRAALIKRSLPQLLWLLDLSRNLTLTVWSSESDDYDTRDLLELRFKVYDKKNVYYDLPEKQAEDLKHHLRGPQEDPNNPYHNNLVKLKGYSTASCTDVLVGETKVMFTGKGGWVSSVEELQAKNLESQHITIGVSFISLDGQNATQNVTVIVGSSGLSGANADLPDKEGLKVILQNTGEFQVITPEGKIMKSSGRVPDPNSRYWISIFYGQGLRYVNVAVSSAADINEEKRLRYEGGFKPSKMFMVIGVGEKKGCAVILDKVISAIALPSSSSAWILPFNFVIITLIALVSGIVS</sequence>
<evidence type="ECO:0000256" key="3">
    <source>
        <dbReference type="SAM" id="SignalP"/>
    </source>
</evidence>
<keyword evidence="5" id="KW-1185">Reference proteome</keyword>
<evidence type="ECO:0000313" key="5">
    <source>
        <dbReference type="Proteomes" id="UP000515163"/>
    </source>
</evidence>
<evidence type="ECO:0000259" key="4">
    <source>
        <dbReference type="Pfam" id="PF10223"/>
    </source>
</evidence>
<organism evidence="5 6">
    <name type="scientific">Actinia tenebrosa</name>
    <name type="common">Australian red waratah sea anemone</name>
    <dbReference type="NCBI Taxonomy" id="6105"/>
    <lineage>
        <taxon>Eukaryota</taxon>
        <taxon>Metazoa</taxon>
        <taxon>Cnidaria</taxon>
        <taxon>Anthozoa</taxon>
        <taxon>Hexacorallia</taxon>
        <taxon>Actiniaria</taxon>
        <taxon>Actiniidae</taxon>
        <taxon>Actinia</taxon>
    </lineage>
</organism>
<name>A0A6P8HDZ8_ACTTE</name>
<keyword evidence="2" id="KW-0812">Transmembrane</keyword>
<comment type="similarity">
    <text evidence="1">Belongs to the menorin family.</text>
</comment>
<dbReference type="Pfam" id="PF10223">
    <property type="entry name" value="Menorin_N"/>
    <property type="match status" value="1"/>
</dbReference>
<dbReference type="GeneID" id="116290934"/>
<dbReference type="Proteomes" id="UP000515163">
    <property type="component" value="Unplaced"/>
</dbReference>